<evidence type="ECO:0000256" key="1">
    <source>
        <dbReference type="SAM" id="MobiDB-lite"/>
    </source>
</evidence>
<dbReference type="EMBL" id="JAIWYP010000004">
    <property type="protein sequence ID" value="KAH3836855.1"/>
    <property type="molecule type" value="Genomic_DNA"/>
</dbReference>
<feature type="compositionally biased region" description="Basic and acidic residues" evidence="1">
    <location>
        <begin position="1"/>
        <end position="11"/>
    </location>
</feature>
<evidence type="ECO:0000313" key="3">
    <source>
        <dbReference type="Proteomes" id="UP000828390"/>
    </source>
</evidence>
<reference evidence="2" key="2">
    <citation type="submission" date="2020-11" db="EMBL/GenBank/DDBJ databases">
        <authorList>
            <person name="McCartney M.A."/>
            <person name="Auch B."/>
            <person name="Kono T."/>
            <person name="Mallez S."/>
            <person name="Becker A."/>
            <person name="Gohl D.M."/>
            <person name="Silverstein K.A.T."/>
            <person name="Koren S."/>
            <person name="Bechman K.B."/>
            <person name="Herman A."/>
            <person name="Abrahante J.E."/>
            <person name="Garbe J."/>
        </authorList>
    </citation>
    <scope>NUCLEOTIDE SEQUENCE</scope>
    <source>
        <strain evidence="2">Duluth1</strain>
        <tissue evidence="2">Whole animal</tissue>
    </source>
</reference>
<sequence>MTCRGDGRTHTGEPQSTDSLTKGECDVILPEGFVAFPRNQLHAVMQGQLKSRLYKPPSNTQY</sequence>
<proteinExistence type="predicted"/>
<keyword evidence="3" id="KW-1185">Reference proteome</keyword>
<evidence type="ECO:0000313" key="2">
    <source>
        <dbReference type="EMBL" id="KAH3836855.1"/>
    </source>
</evidence>
<dbReference type="Proteomes" id="UP000828390">
    <property type="component" value="Unassembled WGS sequence"/>
</dbReference>
<dbReference type="AlphaFoldDB" id="A0A9D4KBP4"/>
<name>A0A9D4KBP4_DREPO</name>
<organism evidence="2 3">
    <name type="scientific">Dreissena polymorpha</name>
    <name type="common">Zebra mussel</name>
    <name type="synonym">Mytilus polymorpha</name>
    <dbReference type="NCBI Taxonomy" id="45954"/>
    <lineage>
        <taxon>Eukaryota</taxon>
        <taxon>Metazoa</taxon>
        <taxon>Spiralia</taxon>
        <taxon>Lophotrochozoa</taxon>
        <taxon>Mollusca</taxon>
        <taxon>Bivalvia</taxon>
        <taxon>Autobranchia</taxon>
        <taxon>Heteroconchia</taxon>
        <taxon>Euheterodonta</taxon>
        <taxon>Imparidentia</taxon>
        <taxon>Neoheterodontei</taxon>
        <taxon>Myida</taxon>
        <taxon>Dreissenoidea</taxon>
        <taxon>Dreissenidae</taxon>
        <taxon>Dreissena</taxon>
    </lineage>
</organism>
<accession>A0A9D4KBP4</accession>
<reference evidence="2" key="1">
    <citation type="journal article" date="2019" name="bioRxiv">
        <title>The Genome of the Zebra Mussel, Dreissena polymorpha: A Resource for Invasive Species Research.</title>
        <authorList>
            <person name="McCartney M.A."/>
            <person name="Auch B."/>
            <person name="Kono T."/>
            <person name="Mallez S."/>
            <person name="Zhang Y."/>
            <person name="Obille A."/>
            <person name="Becker A."/>
            <person name="Abrahante J.E."/>
            <person name="Garbe J."/>
            <person name="Badalamenti J.P."/>
            <person name="Herman A."/>
            <person name="Mangelson H."/>
            <person name="Liachko I."/>
            <person name="Sullivan S."/>
            <person name="Sone E.D."/>
            <person name="Koren S."/>
            <person name="Silverstein K.A.T."/>
            <person name="Beckman K.B."/>
            <person name="Gohl D.M."/>
        </authorList>
    </citation>
    <scope>NUCLEOTIDE SEQUENCE</scope>
    <source>
        <strain evidence="2">Duluth1</strain>
        <tissue evidence="2">Whole animal</tissue>
    </source>
</reference>
<feature type="region of interest" description="Disordered" evidence="1">
    <location>
        <begin position="1"/>
        <end position="23"/>
    </location>
</feature>
<gene>
    <name evidence="2" type="ORF">DPMN_110231</name>
</gene>
<protein>
    <submittedName>
        <fullName evidence="2">Uncharacterized protein</fullName>
    </submittedName>
</protein>
<comment type="caution">
    <text evidence="2">The sequence shown here is derived from an EMBL/GenBank/DDBJ whole genome shotgun (WGS) entry which is preliminary data.</text>
</comment>